<accession>A0A382ZL77</accession>
<evidence type="ECO:0000313" key="1">
    <source>
        <dbReference type="EMBL" id="SVD96326.1"/>
    </source>
</evidence>
<sequence length="24" mass="2812">MVKLVERFKKIPDPHVVSIYRGSL</sequence>
<dbReference type="EMBL" id="UINC01184889">
    <property type="protein sequence ID" value="SVD96326.1"/>
    <property type="molecule type" value="Genomic_DNA"/>
</dbReference>
<name>A0A382ZL77_9ZZZZ</name>
<dbReference type="AlphaFoldDB" id="A0A382ZL77"/>
<gene>
    <name evidence="1" type="ORF">METZ01_LOCUS449180</name>
</gene>
<proteinExistence type="predicted"/>
<protein>
    <submittedName>
        <fullName evidence="1">Uncharacterized protein</fullName>
    </submittedName>
</protein>
<reference evidence="1" key="1">
    <citation type="submission" date="2018-05" db="EMBL/GenBank/DDBJ databases">
        <authorList>
            <person name="Lanie J.A."/>
            <person name="Ng W.-L."/>
            <person name="Kazmierczak K.M."/>
            <person name="Andrzejewski T.M."/>
            <person name="Davidsen T.M."/>
            <person name="Wayne K.J."/>
            <person name="Tettelin H."/>
            <person name="Glass J.I."/>
            <person name="Rusch D."/>
            <person name="Podicherti R."/>
            <person name="Tsui H.-C.T."/>
            <person name="Winkler M.E."/>
        </authorList>
    </citation>
    <scope>NUCLEOTIDE SEQUENCE</scope>
</reference>
<feature type="non-terminal residue" evidence="1">
    <location>
        <position position="24"/>
    </location>
</feature>
<organism evidence="1">
    <name type="scientific">marine metagenome</name>
    <dbReference type="NCBI Taxonomy" id="408172"/>
    <lineage>
        <taxon>unclassified sequences</taxon>
        <taxon>metagenomes</taxon>
        <taxon>ecological metagenomes</taxon>
    </lineage>
</organism>